<reference evidence="1" key="1">
    <citation type="submission" date="2018-05" db="EMBL/GenBank/DDBJ databases">
        <authorList>
            <person name="Lanie J.A."/>
            <person name="Ng W.-L."/>
            <person name="Kazmierczak K.M."/>
            <person name="Andrzejewski T.M."/>
            <person name="Davidsen T.M."/>
            <person name="Wayne K.J."/>
            <person name="Tettelin H."/>
            <person name="Glass J.I."/>
            <person name="Rusch D."/>
            <person name="Podicherti R."/>
            <person name="Tsui H.-C.T."/>
            <person name="Winkler M.E."/>
        </authorList>
    </citation>
    <scope>NUCLEOTIDE SEQUENCE</scope>
</reference>
<protein>
    <submittedName>
        <fullName evidence="1">Uncharacterized protein</fullName>
    </submittedName>
</protein>
<proteinExistence type="predicted"/>
<evidence type="ECO:0000313" key="1">
    <source>
        <dbReference type="EMBL" id="SVA35797.1"/>
    </source>
</evidence>
<dbReference type="EMBL" id="UINC01007948">
    <property type="protein sequence ID" value="SVA35797.1"/>
    <property type="molecule type" value="Genomic_DNA"/>
</dbReference>
<dbReference type="AlphaFoldDB" id="A0A381V7X3"/>
<sequence>MQSVEIVEKIVKFHLNQDKTNLSIVTNVFKIINLPDQAVDLVAEIEVPDMVAEMTEVQDLREDHEKCTRQPVQIVEMNVRYHSNQKMQDLFIVTNVFKNINRINT</sequence>
<accession>A0A381V7X3</accession>
<gene>
    <name evidence="1" type="ORF">METZ01_LOCUS88651</name>
</gene>
<organism evidence="1">
    <name type="scientific">marine metagenome</name>
    <dbReference type="NCBI Taxonomy" id="408172"/>
    <lineage>
        <taxon>unclassified sequences</taxon>
        <taxon>metagenomes</taxon>
        <taxon>ecological metagenomes</taxon>
    </lineage>
</organism>
<name>A0A381V7X3_9ZZZZ</name>